<name>A0A830BRI2_9LAMI</name>
<protein>
    <submittedName>
        <fullName evidence="1">LOB domain-containing protein 18</fullName>
    </submittedName>
</protein>
<gene>
    <name evidence="1" type="ORF">PHJA_001156900</name>
</gene>
<accession>A0A830BRI2</accession>
<dbReference type="EMBL" id="BMAC01000209">
    <property type="protein sequence ID" value="GFP90130.1"/>
    <property type="molecule type" value="Genomic_DNA"/>
</dbReference>
<evidence type="ECO:0000313" key="2">
    <source>
        <dbReference type="Proteomes" id="UP000653305"/>
    </source>
</evidence>
<dbReference type="Proteomes" id="UP000653305">
    <property type="component" value="Unassembled WGS sequence"/>
</dbReference>
<dbReference type="AlphaFoldDB" id="A0A830BRI2"/>
<evidence type="ECO:0000313" key="1">
    <source>
        <dbReference type="EMBL" id="GFP90130.1"/>
    </source>
</evidence>
<reference evidence="1" key="1">
    <citation type="submission" date="2020-07" db="EMBL/GenBank/DDBJ databases">
        <title>Ethylene signaling mediates host invasion by parasitic plants.</title>
        <authorList>
            <person name="Yoshida S."/>
        </authorList>
    </citation>
    <scope>NUCLEOTIDE SEQUENCE</scope>
    <source>
        <strain evidence="1">Okayama</strain>
    </source>
</reference>
<sequence>MKCHNGNEKQEVHCLIEHVCSILTRSKARRISRRCTRCLKPATCRSCCSTSRRARDWTQWSQFATRLRRGSGTRFTVVWLTSLLFNNK</sequence>
<proteinExistence type="predicted"/>
<organism evidence="1 2">
    <name type="scientific">Phtheirospermum japonicum</name>
    <dbReference type="NCBI Taxonomy" id="374723"/>
    <lineage>
        <taxon>Eukaryota</taxon>
        <taxon>Viridiplantae</taxon>
        <taxon>Streptophyta</taxon>
        <taxon>Embryophyta</taxon>
        <taxon>Tracheophyta</taxon>
        <taxon>Spermatophyta</taxon>
        <taxon>Magnoliopsida</taxon>
        <taxon>eudicotyledons</taxon>
        <taxon>Gunneridae</taxon>
        <taxon>Pentapetalae</taxon>
        <taxon>asterids</taxon>
        <taxon>lamiids</taxon>
        <taxon>Lamiales</taxon>
        <taxon>Orobanchaceae</taxon>
        <taxon>Orobanchaceae incertae sedis</taxon>
        <taxon>Phtheirospermum</taxon>
    </lineage>
</organism>
<comment type="caution">
    <text evidence="1">The sequence shown here is derived from an EMBL/GenBank/DDBJ whole genome shotgun (WGS) entry which is preliminary data.</text>
</comment>
<keyword evidence="2" id="KW-1185">Reference proteome</keyword>